<evidence type="ECO:0000313" key="1">
    <source>
        <dbReference type="EMBL" id="JAH21140.1"/>
    </source>
</evidence>
<accession>A0A0E9QY03</accession>
<sequence>MTSSCSPGKGCLLAQFGPDCAILPFSILSDCCACGDCVGMGSGQPLEKRCDPHWCVFSSQSIAPICTV</sequence>
<dbReference type="AlphaFoldDB" id="A0A0E9QY03"/>
<name>A0A0E9QY03_ANGAN</name>
<reference evidence="1" key="1">
    <citation type="submission" date="2014-11" db="EMBL/GenBank/DDBJ databases">
        <authorList>
            <person name="Amaro Gonzalez C."/>
        </authorList>
    </citation>
    <scope>NUCLEOTIDE SEQUENCE</scope>
</reference>
<reference evidence="1" key="2">
    <citation type="journal article" date="2015" name="Fish Shellfish Immunol.">
        <title>Early steps in the European eel (Anguilla anguilla)-Vibrio vulnificus interaction in the gills: Role of the RtxA13 toxin.</title>
        <authorList>
            <person name="Callol A."/>
            <person name="Pajuelo D."/>
            <person name="Ebbesson L."/>
            <person name="Teles M."/>
            <person name="MacKenzie S."/>
            <person name="Amaro C."/>
        </authorList>
    </citation>
    <scope>NUCLEOTIDE SEQUENCE</scope>
</reference>
<protein>
    <submittedName>
        <fullName evidence="1">Uncharacterized protein</fullName>
    </submittedName>
</protein>
<dbReference type="EMBL" id="GBXM01087437">
    <property type="protein sequence ID" value="JAH21140.1"/>
    <property type="molecule type" value="Transcribed_RNA"/>
</dbReference>
<organism evidence="1">
    <name type="scientific">Anguilla anguilla</name>
    <name type="common">European freshwater eel</name>
    <name type="synonym">Muraena anguilla</name>
    <dbReference type="NCBI Taxonomy" id="7936"/>
    <lineage>
        <taxon>Eukaryota</taxon>
        <taxon>Metazoa</taxon>
        <taxon>Chordata</taxon>
        <taxon>Craniata</taxon>
        <taxon>Vertebrata</taxon>
        <taxon>Euteleostomi</taxon>
        <taxon>Actinopterygii</taxon>
        <taxon>Neopterygii</taxon>
        <taxon>Teleostei</taxon>
        <taxon>Anguilliformes</taxon>
        <taxon>Anguillidae</taxon>
        <taxon>Anguilla</taxon>
    </lineage>
</organism>
<proteinExistence type="predicted"/>